<dbReference type="Proteomes" id="UP000542813">
    <property type="component" value="Unassembled WGS sequence"/>
</dbReference>
<dbReference type="RefSeq" id="WP_184819123.1">
    <property type="nucleotide sequence ID" value="NZ_JACHMM010000001.1"/>
</dbReference>
<protein>
    <submittedName>
        <fullName evidence="1">Uncharacterized protein</fullName>
    </submittedName>
</protein>
<proteinExistence type="predicted"/>
<name>A0A7W9LJC8_9ACTN</name>
<keyword evidence="2" id="KW-1185">Reference proteome</keyword>
<comment type="caution">
    <text evidence="1">The sequence shown here is derived from an EMBL/GenBank/DDBJ whole genome shotgun (WGS) entry which is preliminary data.</text>
</comment>
<dbReference type="AlphaFoldDB" id="A0A7W9LJC8"/>
<organism evidence="1 2">
    <name type="scientific">Jiangella mangrovi</name>
    <dbReference type="NCBI Taxonomy" id="1524084"/>
    <lineage>
        <taxon>Bacteria</taxon>
        <taxon>Bacillati</taxon>
        <taxon>Actinomycetota</taxon>
        <taxon>Actinomycetes</taxon>
        <taxon>Jiangellales</taxon>
        <taxon>Jiangellaceae</taxon>
        <taxon>Jiangella</taxon>
    </lineage>
</organism>
<accession>A0A7W9LJC8</accession>
<evidence type="ECO:0000313" key="1">
    <source>
        <dbReference type="EMBL" id="MBB5785981.1"/>
    </source>
</evidence>
<reference evidence="1 2" key="1">
    <citation type="submission" date="2020-08" db="EMBL/GenBank/DDBJ databases">
        <title>Sequencing the genomes of 1000 actinobacteria strains.</title>
        <authorList>
            <person name="Klenk H.-P."/>
        </authorList>
    </citation>
    <scope>NUCLEOTIDE SEQUENCE [LARGE SCALE GENOMIC DNA]</scope>
    <source>
        <strain evidence="1 2">DSM 102122</strain>
    </source>
</reference>
<gene>
    <name evidence="1" type="ORF">HD601_000556</name>
</gene>
<sequence length="161" mass="18045">MEAAVKLTIVCTGRGSHEDSPRELGVVTMERRLTQADVDLMADVIEKVTPHDAAWAAEIRENYVKSQPPPGPLYERRTVKYTMAQELRRSPKPGAGKKVINRKSLSVTVNPSGNRTFTFTCPTCRKLRRRQVNWPLSEAEVATMVEGCDARGIESLDISYR</sequence>
<dbReference type="EMBL" id="JACHMM010000001">
    <property type="protein sequence ID" value="MBB5785981.1"/>
    <property type="molecule type" value="Genomic_DNA"/>
</dbReference>
<evidence type="ECO:0000313" key="2">
    <source>
        <dbReference type="Proteomes" id="UP000542813"/>
    </source>
</evidence>